<gene>
    <name evidence="1" type="ORF">A8926_5738</name>
</gene>
<dbReference type="AlphaFoldDB" id="A0A2N3Y482"/>
<proteinExistence type="predicted"/>
<evidence type="ECO:0000313" key="2">
    <source>
        <dbReference type="Proteomes" id="UP000233786"/>
    </source>
</evidence>
<accession>A0A2N3Y482</accession>
<name>A0A2N3Y482_SACSN</name>
<organism evidence="1 2">
    <name type="scientific">Saccharopolyspora spinosa</name>
    <dbReference type="NCBI Taxonomy" id="60894"/>
    <lineage>
        <taxon>Bacteria</taxon>
        <taxon>Bacillati</taxon>
        <taxon>Actinomycetota</taxon>
        <taxon>Actinomycetes</taxon>
        <taxon>Pseudonocardiales</taxon>
        <taxon>Pseudonocardiaceae</taxon>
        <taxon>Saccharopolyspora</taxon>
    </lineage>
</organism>
<keyword evidence="2" id="KW-1185">Reference proteome</keyword>
<comment type="caution">
    <text evidence="1">The sequence shown here is derived from an EMBL/GenBank/DDBJ whole genome shotgun (WGS) entry which is preliminary data.</text>
</comment>
<dbReference type="STRING" id="994479.GCA_000194155_05574"/>
<sequence>MQTGLIIWESEEDDALQEGSGPLLVADGALCTRTDTGITVVS</sequence>
<evidence type="ECO:0000313" key="1">
    <source>
        <dbReference type="EMBL" id="PKW17735.1"/>
    </source>
</evidence>
<dbReference type="EMBL" id="PJNB01000001">
    <property type="protein sequence ID" value="PKW17735.1"/>
    <property type="molecule type" value="Genomic_DNA"/>
</dbReference>
<reference evidence="1" key="1">
    <citation type="submission" date="2017-12" db="EMBL/GenBank/DDBJ databases">
        <title>Sequencing the genomes of 1000 Actinobacteria strains.</title>
        <authorList>
            <person name="Klenk H.-P."/>
        </authorList>
    </citation>
    <scope>NUCLEOTIDE SEQUENCE [LARGE SCALE GENOMIC DNA]</scope>
    <source>
        <strain evidence="1">DSM 44228</strain>
    </source>
</reference>
<dbReference type="RefSeq" id="WP_010311573.1">
    <property type="nucleotide sequence ID" value="NZ_PJNB01000001.1"/>
</dbReference>
<dbReference type="Proteomes" id="UP000233786">
    <property type="component" value="Unassembled WGS sequence"/>
</dbReference>
<protein>
    <submittedName>
        <fullName evidence="1">Uncharacterized protein</fullName>
    </submittedName>
</protein>